<organism evidence="3 4">
    <name type="scientific">Candidatus Thiodubiliella endoseptemdiera</name>
    <dbReference type="NCBI Taxonomy" id="2738886"/>
    <lineage>
        <taxon>Bacteria</taxon>
        <taxon>Pseudomonadati</taxon>
        <taxon>Pseudomonadota</taxon>
        <taxon>Gammaproteobacteria</taxon>
        <taxon>Candidatus Pseudothioglobaceae</taxon>
        <taxon>Candidatus Thiodubiliella</taxon>
    </lineage>
</organism>
<dbReference type="PANTHER" id="PTHR44809">
    <property type="match status" value="1"/>
</dbReference>
<comment type="caution">
    <text evidence="3">The sequence shown here is derived from an EMBL/GenBank/DDBJ whole genome shotgun (WGS) entry which is preliminary data.</text>
</comment>
<dbReference type="SMART" id="SM00028">
    <property type="entry name" value="TPR"/>
    <property type="match status" value="5"/>
</dbReference>
<evidence type="ECO:0000313" key="3">
    <source>
        <dbReference type="EMBL" id="NYT28425.1"/>
    </source>
</evidence>
<name>A0A853F9W0_9GAMM</name>
<feature type="domain" description="Cytochrome c-type biogenesis protein H TPR" evidence="2">
    <location>
        <begin position="83"/>
        <end position="185"/>
    </location>
</feature>
<dbReference type="Proteomes" id="UP000568751">
    <property type="component" value="Unassembled WGS sequence"/>
</dbReference>
<evidence type="ECO:0000256" key="1">
    <source>
        <dbReference type="PROSITE-ProRule" id="PRU00339"/>
    </source>
</evidence>
<dbReference type="InterPro" id="IPR056413">
    <property type="entry name" value="TPR_CcmH_CycH"/>
</dbReference>
<dbReference type="AlphaFoldDB" id="A0A853F9W0"/>
<dbReference type="PANTHER" id="PTHR44809:SF1">
    <property type="entry name" value="PROTEIN O-MANNOSYL-TRANSFERASE TMTC1"/>
    <property type="match status" value="1"/>
</dbReference>
<proteinExistence type="predicted"/>
<reference evidence="3 4" key="1">
    <citation type="submission" date="2020-05" db="EMBL/GenBank/DDBJ databases">
        <title>Horizontal transmission and recombination maintain forever young bacterial symbiont genomes.</title>
        <authorList>
            <person name="Russell S.L."/>
            <person name="Pepper-Tunick E."/>
            <person name="Svedberg J."/>
            <person name="Byrne A."/>
            <person name="Ruelas Castillo J."/>
            <person name="Vollmers C."/>
            <person name="Beinart R.A."/>
            <person name="Corbett-Detig R."/>
        </authorList>
    </citation>
    <scope>NUCLEOTIDE SEQUENCE [LARGE SCALE GENOMIC DNA]</scope>
    <source>
        <strain evidence="3">455</strain>
    </source>
</reference>
<evidence type="ECO:0000313" key="4">
    <source>
        <dbReference type="Proteomes" id="UP000568751"/>
    </source>
</evidence>
<dbReference type="EMBL" id="JACCHT010000002">
    <property type="protein sequence ID" value="NYT28425.1"/>
    <property type="molecule type" value="Genomic_DNA"/>
</dbReference>
<gene>
    <name evidence="3" type="ORF">H0A76_11485</name>
</gene>
<accession>A0A853F9W0</accession>
<dbReference type="PROSITE" id="PS50005">
    <property type="entry name" value="TPR"/>
    <property type="match status" value="4"/>
</dbReference>
<dbReference type="Pfam" id="PF23914">
    <property type="entry name" value="TPR_CcmH_CycH"/>
    <property type="match status" value="1"/>
</dbReference>
<dbReference type="Gene3D" id="1.25.40.10">
    <property type="entry name" value="Tetratricopeptide repeat domain"/>
    <property type="match status" value="1"/>
</dbReference>
<keyword evidence="1" id="KW-0802">TPR repeat</keyword>
<dbReference type="SUPFAM" id="SSF48452">
    <property type="entry name" value="TPR-like"/>
    <property type="match status" value="1"/>
</dbReference>
<feature type="repeat" description="TPR" evidence="1">
    <location>
        <begin position="157"/>
        <end position="190"/>
    </location>
</feature>
<dbReference type="Gene3D" id="3.40.50.2000">
    <property type="entry name" value="Glycogen Phosphorylase B"/>
    <property type="match status" value="1"/>
</dbReference>
<protein>
    <submittedName>
        <fullName evidence="3">Tetratricopeptide repeat protein</fullName>
    </submittedName>
</protein>
<dbReference type="InterPro" id="IPR011990">
    <property type="entry name" value="TPR-like_helical_dom_sf"/>
</dbReference>
<dbReference type="PROSITE" id="PS50293">
    <property type="entry name" value="TPR_REGION"/>
    <property type="match status" value="1"/>
</dbReference>
<feature type="repeat" description="TPR" evidence="1">
    <location>
        <begin position="123"/>
        <end position="156"/>
    </location>
</feature>
<feature type="repeat" description="TPR" evidence="1">
    <location>
        <begin position="89"/>
        <end position="122"/>
    </location>
</feature>
<dbReference type="InterPro" id="IPR052943">
    <property type="entry name" value="TMTC_O-mannosyl-trnsfr"/>
</dbReference>
<feature type="repeat" description="TPR" evidence="1">
    <location>
        <begin position="55"/>
        <end position="88"/>
    </location>
</feature>
<evidence type="ECO:0000259" key="2">
    <source>
        <dbReference type="Pfam" id="PF23914"/>
    </source>
</evidence>
<dbReference type="SUPFAM" id="SSF53756">
    <property type="entry name" value="UDP-Glycosyltransferase/glycogen phosphorylase"/>
    <property type="match status" value="1"/>
</dbReference>
<dbReference type="InterPro" id="IPR019734">
    <property type="entry name" value="TPR_rpt"/>
</dbReference>
<sequence length="515" mass="58958">MNNPHSFQSSLEDTPNPKEKLAKFNTRILQLYQQGQVQEALNLSQQALIEFPNDTTLLPNAGIFATTIGDTTLAIKYFKRNITLNPDNASGYYFLAKARALQEKFKEAINAYKKALRLDPNHIKARLELALILTKQKKYTEAKQHYYQTLKLQPNSADAHSNLAALLVNLEDFQTAEAHYRKALDIDANHPSAAPKLSLLLLQTGNWTQGWQYYESRYTTPHPEKENVHMPNISTPMWQGEDLSGKSILVFPEQGFGDELQFIRYASLLKSQKKAAYVILVCRKPLKKLFSTMECFQYIIDEDEFKRANIQGLNYWVFNMSLPLHFNTTIDTIPNQLPYLHSPQAEQDNWKNKLPQGINIGLVWKGQAKHKNDKNRSLPSIKTLKPLWNLKNKSKHINFISLQKDAGEDEAKNPPSDQPLIHLGTDIQDFSDTAAIVSQLDLVICVDTAIAHLAGSLNIPCWVLLPSHDTDWRWGLNKDNTPWYPNTIHLFRQTINGDWDEVINKVIDNMRPLYK</sequence>